<evidence type="ECO:0000256" key="1">
    <source>
        <dbReference type="SAM" id="Phobius"/>
    </source>
</evidence>
<dbReference type="Proteomes" id="UP000256977">
    <property type="component" value="Unassembled WGS sequence"/>
</dbReference>
<protein>
    <submittedName>
        <fullName evidence="2">Uncharacterized protein DUF4386</fullName>
    </submittedName>
</protein>
<keyword evidence="1" id="KW-0812">Transmembrane</keyword>
<evidence type="ECO:0000313" key="2">
    <source>
        <dbReference type="EMBL" id="RED59080.1"/>
    </source>
</evidence>
<dbReference type="AlphaFoldDB" id="A0A3D9IBR6"/>
<proteinExistence type="predicted"/>
<sequence>MDTYRKSTAFAGVLFLVATAAYMSGNALIESVLGASDYLERAADYQSRIVLGVVLEFINSVSVVGIAIALFPILKLCNEKIALGYVGFRVIEAVLLLVGSVGPLLLVALSREYAAADVSSDLHVLGTLIKEGSTYAFQLGMLALGVYSLFFCYLLYRFRLVPRVLSVLGFIGYAALSASAITELMGHDGMLLYIPGAVFELALPLWLMIKGVKLPEGAR</sequence>
<evidence type="ECO:0000313" key="3">
    <source>
        <dbReference type="Proteomes" id="UP000256977"/>
    </source>
</evidence>
<feature type="transmembrane region" description="Helical" evidence="1">
    <location>
        <begin position="163"/>
        <end position="184"/>
    </location>
</feature>
<name>A0A3D9IBR6_9BACL</name>
<accession>A0A3D9IBR6</accession>
<comment type="caution">
    <text evidence="2">The sequence shown here is derived from an EMBL/GenBank/DDBJ whole genome shotgun (WGS) entry which is preliminary data.</text>
</comment>
<gene>
    <name evidence="2" type="ORF">DFP98_1321</name>
</gene>
<feature type="transmembrane region" description="Helical" evidence="1">
    <location>
        <begin position="86"/>
        <end position="109"/>
    </location>
</feature>
<reference evidence="2 3" key="1">
    <citation type="submission" date="2018-07" db="EMBL/GenBank/DDBJ databases">
        <title>Genomic Encyclopedia of Type Strains, Phase III (KMG-III): the genomes of soil and plant-associated and newly described type strains.</title>
        <authorList>
            <person name="Whitman W."/>
        </authorList>
    </citation>
    <scope>NUCLEOTIDE SEQUENCE [LARGE SCALE GENOMIC DNA]</scope>
    <source>
        <strain evidence="2 3">CECT 7287</strain>
    </source>
</reference>
<keyword evidence="1" id="KW-0472">Membrane</keyword>
<dbReference type="InterPro" id="IPR025495">
    <property type="entry name" value="DUF4386"/>
</dbReference>
<keyword evidence="1" id="KW-1133">Transmembrane helix</keyword>
<keyword evidence="3" id="KW-1185">Reference proteome</keyword>
<feature type="transmembrane region" description="Helical" evidence="1">
    <location>
        <begin position="49"/>
        <end position="74"/>
    </location>
</feature>
<dbReference type="EMBL" id="QRDZ01000032">
    <property type="protein sequence ID" value="RED59080.1"/>
    <property type="molecule type" value="Genomic_DNA"/>
</dbReference>
<dbReference type="OrthoDB" id="1176146at2"/>
<organism evidence="2 3">
    <name type="scientific">Cohnella phaseoli</name>
    <dbReference type="NCBI Taxonomy" id="456490"/>
    <lineage>
        <taxon>Bacteria</taxon>
        <taxon>Bacillati</taxon>
        <taxon>Bacillota</taxon>
        <taxon>Bacilli</taxon>
        <taxon>Bacillales</taxon>
        <taxon>Paenibacillaceae</taxon>
        <taxon>Cohnella</taxon>
    </lineage>
</organism>
<dbReference type="RefSeq" id="WP_116064336.1">
    <property type="nucleotide sequence ID" value="NZ_QRDZ01000032.1"/>
</dbReference>
<feature type="transmembrane region" description="Helical" evidence="1">
    <location>
        <begin position="190"/>
        <end position="209"/>
    </location>
</feature>
<feature type="transmembrane region" description="Helical" evidence="1">
    <location>
        <begin position="135"/>
        <end position="156"/>
    </location>
</feature>
<feature type="transmembrane region" description="Helical" evidence="1">
    <location>
        <begin position="7"/>
        <end position="29"/>
    </location>
</feature>
<dbReference type="Pfam" id="PF14329">
    <property type="entry name" value="DUF4386"/>
    <property type="match status" value="1"/>
</dbReference>